<organism evidence="1 2">
    <name type="scientific">Maribacter algarum</name>
    <name type="common">ex Zhang et al. 2020</name>
    <dbReference type="NCBI Taxonomy" id="2578118"/>
    <lineage>
        <taxon>Bacteria</taxon>
        <taxon>Pseudomonadati</taxon>
        <taxon>Bacteroidota</taxon>
        <taxon>Flavobacteriia</taxon>
        <taxon>Flavobacteriales</taxon>
        <taxon>Flavobacteriaceae</taxon>
        <taxon>Maribacter</taxon>
    </lineage>
</organism>
<accession>A0A5S3PZR8</accession>
<reference evidence="1 2" key="1">
    <citation type="submission" date="2019-05" db="EMBL/GenBank/DDBJ databases">
        <authorList>
            <person name="Zhang J.-Y."/>
            <person name="Feg X."/>
            <person name="Du Z.-J."/>
        </authorList>
    </citation>
    <scope>NUCLEOTIDE SEQUENCE [LARGE SCALE GENOMIC DNA]</scope>
    <source>
        <strain evidence="1 2">RZ26</strain>
    </source>
</reference>
<dbReference type="Proteomes" id="UP000310314">
    <property type="component" value="Unassembled WGS sequence"/>
</dbReference>
<dbReference type="RefSeq" id="WP_138656760.1">
    <property type="nucleotide sequence ID" value="NZ_VATY01000001.1"/>
</dbReference>
<dbReference type="OrthoDB" id="1446749at2"/>
<proteinExistence type="predicted"/>
<dbReference type="EMBL" id="VATY01000001">
    <property type="protein sequence ID" value="TMM58827.1"/>
    <property type="molecule type" value="Genomic_DNA"/>
</dbReference>
<evidence type="ECO:0000313" key="2">
    <source>
        <dbReference type="Proteomes" id="UP000310314"/>
    </source>
</evidence>
<comment type="caution">
    <text evidence="1">The sequence shown here is derived from an EMBL/GenBank/DDBJ whole genome shotgun (WGS) entry which is preliminary data.</text>
</comment>
<sequence>MKNLKITICMTVLAIASVFSQEEENYSFLLSSESVEIYDFKASMKGAHYEYQFEDVYTVKLTNKVYKINLFFDEGQIDKIQKVVSKVLDVDTISSGFQTMVWKKTAPDGKLAYKVEVKKNKLRIEVTRKNSDSQVYNLLSQLGQEFIKSINS</sequence>
<protein>
    <submittedName>
        <fullName evidence="1">Uncharacterized protein</fullName>
    </submittedName>
</protein>
<name>A0A5S3PZR8_9FLAO</name>
<dbReference type="AlphaFoldDB" id="A0A5S3PZR8"/>
<gene>
    <name evidence="1" type="ORF">FEE95_05190</name>
</gene>
<evidence type="ECO:0000313" key="1">
    <source>
        <dbReference type="EMBL" id="TMM58827.1"/>
    </source>
</evidence>
<keyword evidence="2" id="KW-1185">Reference proteome</keyword>